<dbReference type="PANTHER" id="PTHR37422">
    <property type="entry name" value="TEICHURONIC ACID BIOSYNTHESIS PROTEIN TUAE"/>
    <property type="match status" value="1"/>
</dbReference>
<comment type="subcellular location">
    <subcellularLocation>
        <location evidence="1">Membrane</location>
        <topology evidence="1">Multi-pass membrane protein</topology>
    </subcellularLocation>
</comment>
<sequence length="438" mass="48745">MLPFLLFFLYQLFTHPKLGIYSTIFMAFVANGITRYVSDAPIGLAVDGILVLSFIAIFVRKQKVEWSEAKSGLTMASVIWMLYNFLELFNPEARSFEAWFYAMRGVSLYMFLAVPLTFILLKDRKDLDLYLNIWLILSMLGSLNGLKQNLIGVDSFEQAWLDAGAAKQHILFGKLRVFSFYSDAGQFGASQAHTLVLAVILALQSGLSLKRKAFYYTAAVLSLIGMFISGTRGAMAVPAIGFMTYLFMSKNFRVFGGGILLGGLIFYLLKFTFIGQNVYAINRMRTALDPNDASLLVRLENQKKLASYLASRPIGGGVGSAGNWGLRFSPNSFLAQTPTDSWFVRIWAEEGVVGLTLHLIILFYIAIKGGMILWNLPDKNLRQQFLAIHAGTLGIYMASYGNGILGQMPTGILLYVGWALMFKAKKLCGMNYPFASKK</sequence>
<feature type="transmembrane region" description="Helical" evidence="5">
    <location>
        <begin position="98"/>
        <end position="120"/>
    </location>
</feature>
<keyword evidence="2 5" id="KW-0812">Transmembrane</keyword>
<reference evidence="7" key="1">
    <citation type="journal article" date="2014" name="Int. J. Syst. Evol. Microbiol.">
        <title>Complete genome sequence of Corynebacterium casei LMG S-19264T (=DSM 44701T), isolated from a smear-ripened cheese.</title>
        <authorList>
            <consortium name="US DOE Joint Genome Institute (JGI-PGF)"/>
            <person name="Walter F."/>
            <person name="Albersmeier A."/>
            <person name="Kalinowski J."/>
            <person name="Ruckert C."/>
        </authorList>
    </citation>
    <scope>NUCLEOTIDE SEQUENCE</scope>
    <source>
        <strain evidence="7">CGMCC 1.15958</strain>
    </source>
</reference>
<name>A0A917DPT7_9BACT</name>
<dbReference type="Proteomes" id="UP000609064">
    <property type="component" value="Unassembled WGS sequence"/>
</dbReference>
<feature type="transmembrane region" description="Helical" evidence="5">
    <location>
        <begin position="254"/>
        <end position="275"/>
    </location>
</feature>
<feature type="transmembrane region" description="Helical" evidence="5">
    <location>
        <begin position="215"/>
        <end position="248"/>
    </location>
</feature>
<dbReference type="InterPro" id="IPR051533">
    <property type="entry name" value="WaaL-like"/>
</dbReference>
<feature type="transmembrane region" description="Helical" evidence="5">
    <location>
        <begin position="71"/>
        <end position="86"/>
    </location>
</feature>
<feature type="transmembrane region" description="Helical" evidence="5">
    <location>
        <begin position="352"/>
        <end position="374"/>
    </location>
</feature>
<evidence type="ECO:0000256" key="1">
    <source>
        <dbReference type="ARBA" id="ARBA00004141"/>
    </source>
</evidence>
<accession>A0A917DPT7</accession>
<evidence type="ECO:0000259" key="6">
    <source>
        <dbReference type="Pfam" id="PF04932"/>
    </source>
</evidence>
<dbReference type="GO" id="GO:0016020">
    <property type="term" value="C:membrane"/>
    <property type="evidence" value="ECO:0007669"/>
    <property type="project" value="UniProtKB-SubCell"/>
</dbReference>
<evidence type="ECO:0000256" key="5">
    <source>
        <dbReference type="SAM" id="Phobius"/>
    </source>
</evidence>
<keyword evidence="3 5" id="KW-1133">Transmembrane helix</keyword>
<evidence type="ECO:0000313" key="7">
    <source>
        <dbReference type="EMBL" id="GGD58490.1"/>
    </source>
</evidence>
<evidence type="ECO:0000256" key="3">
    <source>
        <dbReference type="ARBA" id="ARBA00022989"/>
    </source>
</evidence>
<reference evidence="7" key="2">
    <citation type="submission" date="2020-09" db="EMBL/GenBank/DDBJ databases">
        <authorList>
            <person name="Sun Q."/>
            <person name="Zhou Y."/>
        </authorList>
    </citation>
    <scope>NUCLEOTIDE SEQUENCE</scope>
    <source>
        <strain evidence="7">CGMCC 1.15958</strain>
    </source>
</reference>
<protein>
    <recommendedName>
        <fullName evidence="6">O-antigen ligase-related domain-containing protein</fullName>
    </recommendedName>
</protein>
<feature type="transmembrane region" description="Helical" evidence="5">
    <location>
        <begin position="42"/>
        <end position="59"/>
    </location>
</feature>
<dbReference type="AlphaFoldDB" id="A0A917DPT7"/>
<evidence type="ECO:0000313" key="8">
    <source>
        <dbReference type="Proteomes" id="UP000609064"/>
    </source>
</evidence>
<keyword evidence="4 5" id="KW-0472">Membrane</keyword>
<feature type="domain" description="O-antigen ligase-related" evidence="6">
    <location>
        <begin position="218"/>
        <end position="358"/>
    </location>
</feature>
<dbReference type="EMBL" id="BMKK01000004">
    <property type="protein sequence ID" value="GGD58490.1"/>
    <property type="molecule type" value="Genomic_DNA"/>
</dbReference>
<dbReference type="PANTHER" id="PTHR37422:SF13">
    <property type="entry name" value="LIPOPOLYSACCHARIDE BIOSYNTHESIS PROTEIN PA4999-RELATED"/>
    <property type="match status" value="1"/>
</dbReference>
<comment type="caution">
    <text evidence="7">The sequence shown here is derived from an EMBL/GenBank/DDBJ whole genome shotgun (WGS) entry which is preliminary data.</text>
</comment>
<evidence type="ECO:0000256" key="2">
    <source>
        <dbReference type="ARBA" id="ARBA00022692"/>
    </source>
</evidence>
<proteinExistence type="predicted"/>
<keyword evidence="8" id="KW-1185">Reference proteome</keyword>
<evidence type="ECO:0000256" key="4">
    <source>
        <dbReference type="ARBA" id="ARBA00023136"/>
    </source>
</evidence>
<dbReference type="Pfam" id="PF04932">
    <property type="entry name" value="Wzy_C"/>
    <property type="match status" value="1"/>
</dbReference>
<gene>
    <name evidence="7" type="ORF">GCM10011514_23140</name>
</gene>
<organism evidence="7 8">
    <name type="scientific">Emticicia aquatilis</name>
    <dbReference type="NCBI Taxonomy" id="1537369"/>
    <lineage>
        <taxon>Bacteria</taxon>
        <taxon>Pseudomonadati</taxon>
        <taxon>Bacteroidota</taxon>
        <taxon>Cytophagia</taxon>
        <taxon>Cytophagales</taxon>
        <taxon>Leadbetterellaceae</taxon>
        <taxon>Emticicia</taxon>
    </lineage>
</organism>
<dbReference type="InterPro" id="IPR007016">
    <property type="entry name" value="O-antigen_ligase-rel_domated"/>
</dbReference>
<feature type="transmembrane region" description="Helical" evidence="5">
    <location>
        <begin position="394"/>
        <end position="416"/>
    </location>
</feature>